<evidence type="ECO:0000256" key="1">
    <source>
        <dbReference type="SAM" id="MobiDB-lite"/>
    </source>
</evidence>
<comment type="caution">
    <text evidence="3">The sequence shown here is derived from an EMBL/GenBank/DDBJ whole genome shotgun (WGS) entry which is preliminary data.</text>
</comment>
<gene>
    <name evidence="3" type="ORF">JAO13_11340</name>
</gene>
<accession>A0A8I1AHY7</accession>
<evidence type="ECO:0000313" key="3">
    <source>
        <dbReference type="EMBL" id="MBH9697033.1"/>
    </source>
</evidence>
<dbReference type="EMBL" id="JAEDXG010000008">
    <property type="protein sequence ID" value="MBH9697033.1"/>
    <property type="molecule type" value="Genomic_DNA"/>
</dbReference>
<organism evidence="3 4">
    <name type="scientific">Burkholderia cepacia</name>
    <name type="common">Pseudomonas cepacia</name>
    <dbReference type="NCBI Taxonomy" id="292"/>
    <lineage>
        <taxon>Bacteria</taxon>
        <taxon>Pseudomonadati</taxon>
        <taxon>Pseudomonadota</taxon>
        <taxon>Betaproteobacteria</taxon>
        <taxon>Burkholderiales</taxon>
        <taxon>Burkholderiaceae</taxon>
        <taxon>Burkholderia</taxon>
        <taxon>Burkholderia cepacia complex</taxon>
    </lineage>
</organism>
<keyword evidence="2" id="KW-0732">Signal</keyword>
<proteinExistence type="predicted"/>
<feature type="signal peptide" evidence="2">
    <location>
        <begin position="1"/>
        <end position="24"/>
    </location>
</feature>
<protein>
    <recommendedName>
        <fullName evidence="5">Lipoprotein</fullName>
    </recommendedName>
</protein>
<dbReference type="AlphaFoldDB" id="A0A8I1AHY7"/>
<feature type="region of interest" description="Disordered" evidence="1">
    <location>
        <begin position="20"/>
        <end position="58"/>
    </location>
</feature>
<dbReference type="PROSITE" id="PS51257">
    <property type="entry name" value="PROKAR_LIPOPROTEIN"/>
    <property type="match status" value="1"/>
</dbReference>
<feature type="chain" id="PRO_5034039120" description="Lipoprotein" evidence="2">
    <location>
        <begin position="25"/>
        <end position="58"/>
    </location>
</feature>
<reference evidence="3" key="1">
    <citation type="submission" date="2020-12" db="EMBL/GenBank/DDBJ databases">
        <title>Burkholderia cepacia complex in Mexico.</title>
        <authorList>
            <person name="Estrada P."/>
        </authorList>
    </citation>
    <scope>NUCLEOTIDE SEQUENCE</scope>
    <source>
        <strain evidence="3">871</strain>
    </source>
</reference>
<name>A0A8I1AHY7_BURCE</name>
<sequence length="58" mass="6237">MTRFMLAVLAAAFLAACTSDPHQARRGHPPEDPADYHGVPTDMTPPTMLDAPPPKPVQ</sequence>
<evidence type="ECO:0000256" key="2">
    <source>
        <dbReference type="SAM" id="SignalP"/>
    </source>
</evidence>
<dbReference type="Proteomes" id="UP000645612">
    <property type="component" value="Unassembled WGS sequence"/>
</dbReference>
<dbReference type="RefSeq" id="WP_021157264.1">
    <property type="nucleotide sequence ID" value="NZ_CADDZZ010000014.1"/>
</dbReference>
<evidence type="ECO:0000313" key="4">
    <source>
        <dbReference type="Proteomes" id="UP000645612"/>
    </source>
</evidence>
<evidence type="ECO:0008006" key="5">
    <source>
        <dbReference type="Google" id="ProtNLM"/>
    </source>
</evidence>